<dbReference type="SMART" id="SM01250">
    <property type="entry name" value="KAT11"/>
    <property type="match status" value="1"/>
</dbReference>
<dbReference type="PROSITE" id="PS50134">
    <property type="entry name" value="ZF_TAZ"/>
    <property type="match status" value="2"/>
</dbReference>
<keyword evidence="9" id="KW-0805">Transcription regulation</keyword>
<dbReference type="STRING" id="1088818.A0A2I0A163"/>
<feature type="domain" description="PHD-type" evidence="17">
    <location>
        <begin position="794"/>
        <end position="875"/>
    </location>
</feature>
<dbReference type="InterPro" id="IPR000433">
    <property type="entry name" value="Znf_ZZ"/>
</dbReference>
<dbReference type="EC" id="2.3.1.48" evidence="3"/>
<dbReference type="Pfam" id="PF08214">
    <property type="entry name" value="HAT_KAT11"/>
    <property type="match status" value="1"/>
</dbReference>
<keyword evidence="6 15" id="KW-0863">Zinc-finger</keyword>
<dbReference type="GO" id="GO:0005667">
    <property type="term" value="C:transcription regulator complex"/>
    <property type="evidence" value="ECO:0007669"/>
    <property type="project" value="TreeGrafter"/>
</dbReference>
<dbReference type="PANTHER" id="PTHR13808:SF39">
    <property type="entry name" value="HISTONE ACETYLTRANSFERASE HAC-LIKE 3-RELATED"/>
    <property type="match status" value="1"/>
</dbReference>
<evidence type="ECO:0000256" key="15">
    <source>
        <dbReference type="PROSITE-ProRule" id="PRU00228"/>
    </source>
</evidence>
<dbReference type="PROSITE" id="PS51727">
    <property type="entry name" value="CBP_P300_HAT"/>
    <property type="match status" value="1"/>
</dbReference>
<dbReference type="Gene3D" id="3.30.40.10">
    <property type="entry name" value="Zinc/RING finger domain, C3HC4 (zinc finger)"/>
    <property type="match status" value="1"/>
</dbReference>
<dbReference type="InterPro" id="IPR013083">
    <property type="entry name" value="Znf_RING/FYVE/PHD"/>
</dbReference>
<keyword evidence="10" id="KW-0010">Activator</keyword>
<feature type="domain" description="TAZ-type" evidence="18">
    <location>
        <begin position="1364"/>
        <end position="1449"/>
    </location>
</feature>
<comment type="subcellular location">
    <subcellularLocation>
        <location evidence="2">Nucleus</location>
    </subcellularLocation>
</comment>
<dbReference type="GO" id="GO:0005634">
    <property type="term" value="C:nucleus"/>
    <property type="evidence" value="ECO:0007669"/>
    <property type="project" value="UniProtKB-SubCell"/>
</dbReference>
<comment type="catalytic activity">
    <reaction evidence="14">
        <text>L-lysyl-[protein] + acetyl-CoA = N(6)-acetyl-L-lysyl-[protein] + CoA + H(+)</text>
        <dbReference type="Rhea" id="RHEA:45948"/>
        <dbReference type="Rhea" id="RHEA-COMP:9752"/>
        <dbReference type="Rhea" id="RHEA-COMP:10731"/>
        <dbReference type="ChEBI" id="CHEBI:15378"/>
        <dbReference type="ChEBI" id="CHEBI:29969"/>
        <dbReference type="ChEBI" id="CHEBI:57287"/>
        <dbReference type="ChEBI" id="CHEBI:57288"/>
        <dbReference type="ChEBI" id="CHEBI:61930"/>
        <dbReference type="EC" id="2.3.1.48"/>
    </reaction>
</comment>
<keyword evidence="22" id="KW-1185">Reference proteome</keyword>
<dbReference type="SUPFAM" id="SSF57850">
    <property type="entry name" value="RING/U-box"/>
    <property type="match status" value="1"/>
</dbReference>
<feature type="domain" description="TAZ-type" evidence="18">
    <location>
        <begin position="284"/>
        <end position="364"/>
    </location>
</feature>
<keyword evidence="4 21" id="KW-0808">Transferase</keyword>
<dbReference type="GO" id="GO:0003713">
    <property type="term" value="F:transcription coactivator activity"/>
    <property type="evidence" value="ECO:0007669"/>
    <property type="project" value="TreeGrafter"/>
</dbReference>
<keyword evidence="7" id="KW-0862">Zinc</keyword>
<keyword evidence="11" id="KW-0804">Transcription</keyword>
<evidence type="ECO:0000256" key="12">
    <source>
        <dbReference type="ARBA" id="ARBA00023242"/>
    </source>
</evidence>
<evidence type="ECO:0000259" key="17">
    <source>
        <dbReference type="PROSITE" id="PS50016"/>
    </source>
</evidence>
<dbReference type="SUPFAM" id="SSF57933">
    <property type="entry name" value="TAZ domain"/>
    <property type="match status" value="2"/>
</dbReference>
<evidence type="ECO:0000256" key="7">
    <source>
        <dbReference type="ARBA" id="ARBA00022833"/>
    </source>
</evidence>
<evidence type="ECO:0000256" key="9">
    <source>
        <dbReference type="ARBA" id="ARBA00023015"/>
    </source>
</evidence>
<dbReference type="InterPro" id="IPR019786">
    <property type="entry name" value="Zinc_finger_PHD-type_CS"/>
</dbReference>
<evidence type="ECO:0000256" key="3">
    <source>
        <dbReference type="ARBA" id="ARBA00013184"/>
    </source>
</evidence>
<evidence type="ECO:0000256" key="1">
    <source>
        <dbReference type="ARBA" id="ARBA00002581"/>
    </source>
</evidence>
<evidence type="ECO:0000256" key="5">
    <source>
        <dbReference type="ARBA" id="ARBA00022723"/>
    </source>
</evidence>
<evidence type="ECO:0000313" key="21">
    <source>
        <dbReference type="EMBL" id="PKA49281.1"/>
    </source>
</evidence>
<evidence type="ECO:0000256" key="2">
    <source>
        <dbReference type="ARBA" id="ARBA00004123"/>
    </source>
</evidence>
<comment type="function">
    <text evidence="1">Acetyltransferase enzyme. Acetylates histones, giving a specific tag for transcriptional activation.</text>
</comment>
<dbReference type="InterPro" id="IPR035898">
    <property type="entry name" value="TAZ_dom_sf"/>
</dbReference>
<dbReference type="GO" id="GO:0031490">
    <property type="term" value="F:chromatin DNA binding"/>
    <property type="evidence" value="ECO:0007669"/>
    <property type="project" value="TreeGrafter"/>
</dbReference>
<evidence type="ECO:0000256" key="6">
    <source>
        <dbReference type="ARBA" id="ARBA00022771"/>
    </source>
</evidence>
<dbReference type="Proteomes" id="UP000236161">
    <property type="component" value="Unassembled WGS sequence"/>
</dbReference>
<accession>A0A2I0A163</accession>
<dbReference type="GO" id="GO:0000123">
    <property type="term" value="C:histone acetyltransferase complex"/>
    <property type="evidence" value="ECO:0007669"/>
    <property type="project" value="TreeGrafter"/>
</dbReference>
<dbReference type="InterPro" id="IPR019787">
    <property type="entry name" value="Znf_PHD-finger"/>
</dbReference>
<dbReference type="PANTHER" id="PTHR13808">
    <property type="entry name" value="CBP/P300-RELATED"/>
    <property type="match status" value="1"/>
</dbReference>
<evidence type="ECO:0000259" key="19">
    <source>
        <dbReference type="PROSITE" id="PS50135"/>
    </source>
</evidence>
<gene>
    <name evidence="21" type="primary">HAC1</name>
    <name evidence="21" type="ORF">AXF42_Ash014183</name>
</gene>
<dbReference type="SMART" id="SM00551">
    <property type="entry name" value="ZnF_TAZ"/>
    <property type="match status" value="1"/>
</dbReference>
<sequence>MGAMVAEKASITPAKRRRPDREEYGFGVEFQSGFKHIDKQCKPNGHRLKVGVDSLAADNGPYTQAYSEASDTYRRGPIFHGNSTFTSVSQKMPSDSAWNPLLSSTSLINSLGEFCASQRYLPNEHHRVAAKFAGNLCGNMSGFPEYGTSFVPACSISNSSNITSLQHPLQIGGSLSQLLLGNACLNGRDETNYMQYMTYKKEKQGPLPFHNRAHGGLNPAQFCQVGGEYLGKEMFNFKPQGEITLDFDEAVHVKNGIQPPLPFKVDLHGSINGSTNRRSSIFESEVRRDCLEDIKGFLYIYEHTSGCIIDCGDLNCRRMKQILNHYLYFYCLGNHCGPSCTLHKKLLLHYVECYKSDCPICPPVKRRLYNLHKFNHCGNSSNMNYRTVVSEQHQQFTMHLKNVLLQSPCITRVSEAINLDHATLSPQMPISQSQEWQDTSTTTTDRLVLEGQHSLSFTLENNVRFSDHEVQSLDSVTDIQLEADNVVVEGEKSNILTPSSRPCENEVSDVASIRYAYPCSQQAFIQNQEVMTSQTLVEVGVKLEGKTYGSSLNENIIKSSEVDGHEKYLAGDILHNAKAFSLDQIEEAQKEHEEVPLTFPSAGEISKKEQVQTIEAVVKFTAEDSMLESFSHMNNDTCSNTKLVDVDMAIQSNEPVNPKEISEQGVWQSEFLLKNCQHEMEVEHATNSSFSLTGTKLIVDPKRAISLLYLFTPEKIMEHIGGLSQSSNQGNTKLEETKLLKVQEDVSCSLCGINKLLYRSPIRYCFACKRQINPHGIYYSVKNVVSIFSADESKSFCNQCYSSSGESIKFATERILKQHLQRKTNYAEADAIPEGLVQCDKCEAWQHKICALFNERLNKEKIDQNEYTCPVCCLYEIERGERKPLLQRMVIGARELPRTKLSDHIEQWLFRHLAEERHERAKALHKNIDEVPTAEDLVVRVVSSVDKIVEVKPTFRKVFGDKKYPFEFPYKSKAIMLYQIIESADVLLFAMYVQEYGSNCSDPNKRCVFISYIDSVKYFRPEIRAVTGEALRTFVYHEFMIGYLDYCKRRGFASCHIWACPPLKHDDYILYCHPKAQKIPKSDKLRDWYQKMIRKALKGKIVMEQTNLYDHFFVHTSESKEKITAARLPYFDSDFWPGEADRILQGCNGNVPEKKAKKAEAVMQRALRAARRDALFIENEKDVLLMKNLGGTIRSMKDDFFVLFMYHTCKHCCQPIISGEQWVCNTCKNFQLCPRCHITEEKLPNYDRHPINARLKHSFHMVELESTLSDTADEDETRSSEIFNSRLEFLNFCQGNHYQFDTLRRAKHSTMMILDYLHNPALSVSAASPRFAMEDDIRGQNFGALPIGQRDSESHAEHNAQCSLPLSKELQNQEISILMDALLHSSKCSSSSCTYRHCRRLKAVFQHGVNCNIRQKGGCNLCKKMWCIILMHARSCTKLVCSVPRCKDIREGILHNKDSWEQKADNSQCRS</sequence>
<dbReference type="InterPro" id="IPR011011">
    <property type="entry name" value="Znf_FYVE_PHD"/>
</dbReference>
<evidence type="ECO:0000256" key="11">
    <source>
        <dbReference type="ARBA" id="ARBA00023163"/>
    </source>
</evidence>
<dbReference type="Gene3D" id="1.20.1020.10">
    <property type="entry name" value="TAZ domain"/>
    <property type="match status" value="2"/>
</dbReference>
<evidence type="ECO:0000256" key="14">
    <source>
        <dbReference type="ARBA" id="ARBA00048017"/>
    </source>
</evidence>
<keyword evidence="12" id="KW-0539">Nucleus</keyword>
<dbReference type="OrthoDB" id="899at2759"/>
<dbReference type="InterPro" id="IPR013178">
    <property type="entry name" value="Histone_AcTrfase_Rtt109/CBP"/>
</dbReference>
<evidence type="ECO:0000256" key="16">
    <source>
        <dbReference type="SAM" id="MobiDB-lite"/>
    </source>
</evidence>
<keyword evidence="8" id="KW-0156">Chromatin regulator</keyword>
<dbReference type="InterPro" id="IPR000197">
    <property type="entry name" value="Znf_TAZ"/>
</dbReference>
<protein>
    <recommendedName>
        <fullName evidence="3">histone acetyltransferase</fullName>
        <ecNumber evidence="3">2.3.1.48</ecNumber>
    </recommendedName>
</protein>
<dbReference type="GO" id="GO:0045944">
    <property type="term" value="P:positive regulation of transcription by RNA polymerase II"/>
    <property type="evidence" value="ECO:0007669"/>
    <property type="project" value="TreeGrafter"/>
</dbReference>
<evidence type="ECO:0000313" key="22">
    <source>
        <dbReference type="Proteomes" id="UP000236161"/>
    </source>
</evidence>
<evidence type="ECO:0000256" key="10">
    <source>
        <dbReference type="ARBA" id="ARBA00023159"/>
    </source>
</evidence>
<proteinExistence type="predicted"/>
<dbReference type="PROSITE" id="PS50135">
    <property type="entry name" value="ZF_ZZ_2"/>
    <property type="match status" value="1"/>
</dbReference>
<dbReference type="EMBL" id="KZ452039">
    <property type="protein sequence ID" value="PKA49281.1"/>
    <property type="molecule type" value="Genomic_DNA"/>
</dbReference>
<feature type="domain" description="CBP/p300-type HAT" evidence="20">
    <location>
        <begin position="890"/>
        <end position="1322"/>
    </location>
</feature>
<evidence type="ECO:0000259" key="20">
    <source>
        <dbReference type="PROSITE" id="PS51727"/>
    </source>
</evidence>
<feature type="region of interest" description="Disordered" evidence="16">
    <location>
        <begin position="1"/>
        <end position="22"/>
    </location>
</feature>
<dbReference type="Gene3D" id="3.30.60.90">
    <property type="match status" value="1"/>
</dbReference>
<evidence type="ECO:0000256" key="8">
    <source>
        <dbReference type="ARBA" id="ARBA00022853"/>
    </source>
</evidence>
<dbReference type="GO" id="GO:0008270">
    <property type="term" value="F:zinc ion binding"/>
    <property type="evidence" value="ECO:0007669"/>
    <property type="project" value="UniProtKB-KW"/>
</dbReference>
<feature type="domain" description="ZZ-type" evidence="19">
    <location>
        <begin position="1204"/>
        <end position="1267"/>
    </location>
</feature>
<organism evidence="21 22">
    <name type="scientific">Apostasia shenzhenica</name>
    <dbReference type="NCBI Taxonomy" id="1088818"/>
    <lineage>
        <taxon>Eukaryota</taxon>
        <taxon>Viridiplantae</taxon>
        <taxon>Streptophyta</taxon>
        <taxon>Embryophyta</taxon>
        <taxon>Tracheophyta</taxon>
        <taxon>Spermatophyta</taxon>
        <taxon>Magnoliopsida</taxon>
        <taxon>Liliopsida</taxon>
        <taxon>Asparagales</taxon>
        <taxon>Orchidaceae</taxon>
        <taxon>Apostasioideae</taxon>
        <taxon>Apostasia</taxon>
    </lineage>
</organism>
<dbReference type="SUPFAM" id="SSF57903">
    <property type="entry name" value="FYVE/PHD zinc finger"/>
    <property type="match status" value="1"/>
</dbReference>
<dbReference type="Pfam" id="PF00628">
    <property type="entry name" value="PHD"/>
    <property type="match status" value="1"/>
</dbReference>
<name>A0A2I0A163_9ASPA</name>
<dbReference type="GO" id="GO:0004402">
    <property type="term" value="F:histone acetyltransferase activity"/>
    <property type="evidence" value="ECO:0007669"/>
    <property type="project" value="InterPro"/>
</dbReference>
<dbReference type="Pfam" id="PF02135">
    <property type="entry name" value="zf-TAZ"/>
    <property type="match status" value="2"/>
</dbReference>
<dbReference type="PROSITE" id="PS50016">
    <property type="entry name" value="ZF_PHD_2"/>
    <property type="match status" value="1"/>
</dbReference>
<dbReference type="PROSITE" id="PS01359">
    <property type="entry name" value="ZF_PHD_1"/>
    <property type="match status" value="1"/>
</dbReference>
<keyword evidence="5" id="KW-0479">Metal-binding</keyword>
<keyword evidence="13 21" id="KW-0012">Acyltransferase</keyword>
<reference evidence="21 22" key="1">
    <citation type="journal article" date="2017" name="Nature">
        <title>The Apostasia genome and the evolution of orchids.</title>
        <authorList>
            <person name="Zhang G.Q."/>
            <person name="Liu K.W."/>
            <person name="Li Z."/>
            <person name="Lohaus R."/>
            <person name="Hsiao Y.Y."/>
            <person name="Niu S.C."/>
            <person name="Wang J.Y."/>
            <person name="Lin Y.C."/>
            <person name="Xu Q."/>
            <person name="Chen L.J."/>
            <person name="Yoshida K."/>
            <person name="Fujiwara S."/>
            <person name="Wang Z.W."/>
            <person name="Zhang Y.Q."/>
            <person name="Mitsuda N."/>
            <person name="Wang M."/>
            <person name="Liu G.H."/>
            <person name="Pecoraro L."/>
            <person name="Huang H.X."/>
            <person name="Xiao X.J."/>
            <person name="Lin M."/>
            <person name="Wu X.Y."/>
            <person name="Wu W.L."/>
            <person name="Chen Y.Y."/>
            <person name="Chang S.B."/>
            <person name="Sakamoto S."/>
            <person name="Ohme-Takagi M."/>
            <person name="Yagi M."/>
            <person name="Zeng S.J."/>
            <person name="Shen C.Y."/>
            <person name="Yeh C.M."/>
            <person name="Luo Y.B."/>
            <person name="Tsai W.C."/>
            <person name="Van de Peer Y."/>
            <person name="Liu Z.J."/>
        </authorList>
    </citation>
    <scope>NUCLEOTIDE SEQUENCE [LARGE SCALE GENOMIC DNA]</scope>
    <source>
        <strain evidence="22">cv. Shenzhen</strain>
        <tissue evidence="21">Stem</tissue>
    </source>
</reference>
<dbReference type="InterPro" id="IPR031162">
    <property type="entry name" value="CBP_P300_HAT"/>
</dbReference>
<evidence type="ECO:0000256" key="13">
    <source>
        <dbReference type="ARBA" id="ARBA00023315"/>
    </source>
</evidence>
<evidence type="ECO:0000256" key="4">
    <source>
        <dbReference type="ARBA" id="ARBA00022679"/>
    </source>
</evidence>
<dbReference type="InterPro" id="IPR043145">
    <property type="entry name" value="Znf_ZZ_sf"/>
</dbReference>
<evidence type="ECO:0000259" key="18">
    <source>
        <dbReference type="PROSITE" id="PS50134"/>
    </source>
</evidence>